<protein>
    <submittedName>
        <fullName evidence="3">FG-GAP repeat protein</fullName>
    </submittedName>
</protein>
<dbReference type="InterPro" id="IPR013517">
    <property type="entry name" value="FG-GAP"/>
</dbReference>
<dbReference type="Gene3D" id="2.130.10.130">
    <property type="entry name" value="Integrin alpha, N-terminal"/>
    <property type="match status" value="2"/>
</dbReference>
<keyword evidence="4" id="KW-1185">Reference proteome</keyword>
<dbReference type="PANTHER" id="PTHR46580:SF4">
    <property type="entry name" value="ATP_GTP-BINDING PROTEIN"/>
    <property type="match status" value="1"/>
</dbReference>
<keyword evidence="1" id="KW-0732">Signal</keyword>
<feature type="region of interest" description="Disordered" evidence="2">
    <location>
        <begin position="42"/>
        <end position="61"/>
    </location>
</feature>
<dbReference type="InterPro" id="IPR028994">
    <property type="entry name" value="Integrin_alpha_N"/>
</dbReference>
<dbReference type="AlphaFoldDB" id="A0A518F1E2"/>
<dbReference type="Pfam" id="PF13517">
    <property type="entry name" value="FG-GAP_3"/>
    <property type="match status" value="3"/>
</dbReference>
<evidence type="ECO:0000256" key="1">
    <source>
        <dbReference type="ARBA" id="ARBA00022729"/>
    </source>
</evidence>
<dbReference type="Proteomes" id="UP000320390">
    <property type="component" value="Chromosome"/>
</dbReference>
<accession>A0A518F1E2</accession>
<gene>
    <name evidence="3" type="ORF">Poly30_57190</name>
</gene>
<evidence type="ECO:0000313" key="3">
    <source>
        <dbReference type="EMBL" id="QDV10157.1"/>
    </source>
</evidence>
<evidence type="ECO:0000313" key="4">
    <source>
        <dbReference type="Proteomes" id="UP000320390"/>
    </source>
</evidence>
<reference evidence="3 4" key="1">
    <citation type="submission" date="2019-02" db="EMBL/GenBank/DDBJ databases">
        <title>Deep-cultivation of Planctomycetes and their phenomic and genomic characterization uncovers novel biology.</title>
        <authorList>
            <person name="Wiegand S."/>
            <person name="Jogler M."/>
            <person name="Boedeker C."/>
            <person name="Pinto D."/>
            <person name="Vollmers J."/>
            <person name="Rivas-Marin E."/>
            <person name="Kohn T."/>
            <person name="Peeters S.H."/>
            <person name="Heuer A."/>
            <person name="Rast P."/>
            <person name="Oberbeckmann S."/>
            <person name="Bunk B."/>
            <person name="Jeske O."/>
            <person name="Meyerdierks A."/>
            <person name="Storesund J.E."/>
            <person name="Kallscheuer N."/>
            <person name="Luecker S."/>
            <person name="Lage O.M."/>
            <person name="Pohl T."/>
            <person name="Merkel B.J."/>
            <person name="Hornburger P."/>
            <person name="Mueller R.-W."/>
            <person name="Bruemmer F."/>
            <person name="Labrenz M."/>
            <person name="Spormann A.M."/>
            <person name="Op den Camp H."/>
            <person name="Overmann J."/>
            <person name="Amann R."/>
            <person name="Jetten M.S.M."/>
            <person name="Mascher T."/>
            <person name="Medema M.H."/>
            <person name="Devos D.P."/>
            <person name="Kaster A.-K."/>
            <person name="Ovreas L."/>
            <person name="Rohde M."/>
            <person name="Galperin M.Y."/>
            <person name="Jogler C."/>
        </authorList>
    </citation>
    <scope>NUCLEOTIDE SEQUENCE [LARGE SCALE GENOMIC DNA]</scope>
    <source>
        <strain evidence="3 4">Poly30</strain>
    </source>
</reference>
<evidence type="ECO:0000256" key="2">
    <source>
        <dbReference type="SAM" id="MobiDB-lite"/>
    </source>
</evidence>
<organism evidence="3 4">
    <name type="scientific">Saltatorellus ferox</name>
    <dbReference type="NCBI Taxonomy" id="2528018"/>
    <lineage>
        <taxon>Bacteria</taxon>
        <taxon>Pseudomonadati</taxon>
        <taxon>Planctomycetota</taxon>
        <taxon>Planctomycetia</taxon>
        <taxon>Planctomycetia incertae sedis</taxon>
        <taxon>Saltatorellus</taxon>
    </lineage>
</organism>
<sequence>MSPLSARTAGSFLVVFLGGQAAVEAFPSASLLAPQSPLLPGRALPGPIGEGNHRTEPADVDGDGRTDLVIWRFGGSLVRVAYAEPDGSLGLPVKVLETGDRIFGLALGELNGDDILDIVTVTTPAFEHVTPYLSSQGSWQAGPGSSWPFDSIGIGREFRLADVDSDGELDLFARGNVATSQRPEVARGLGGGQFEPALPAVGGFWWGSAYEFVDLNGDGDLDLVAAGFQTPTGVYPAAVIYGSGSLPLNPQQTVLVGASEPSSRARDLAIFDAEGDGDLDLFVLMGLVGPSGASSGREVLVASQASGPSFGPMTVAATTASFPDRILGADAEGDGDMDLILMSPYGGGPFSPPFWFALRGPQAYGPLVAATAPLISRAYFASVADFDGDGLMEVASSATLANDPATPLDESAPAILHHEFNVSGTFVELPHSPINEESVLLPLAAPFREGELPVLFVTESSSQRWYYKPNQGEGRFGRRVEISFLRGRAKGGITLGDLNADGNNDIVFSEYNGVFFDYMLAFGDGAGGFTSPMVAVATTDAFGSPAELIDIDRDGDLDLSFINAGFLLQEHHAAFNDGMGVFSPSAPLFPGFFAQALGEFADVNGDGLLDIVIPVQGGLQLALGLGGTDFATPVPLLLNGPMGTLRAIADFTGDGVQDLILMEINAVSPASTLLLARGLGNGMFAPNVPLATLPPQSYFLRAIDLDLDDVMDLVYSMQDPEGIVFLKGLGQGSLGAPVMTPTEGLLAGSVGSTPFVDLDLDGDLDFPWTSREGIYNQEYQFHIVENGLIGDMGTVYCGGDVPNSSGAASSIRAIGRSTVAANLLRLDARDLPRFSFTFFLTSRTQGFVPNVIASEGTLCLGGRIGRYTGPGQIQNSGSGGTVSLDLDLSAMPDPLLGLIQAQAGETWSFQAWHRDFVPGIGITSNFSSAVEVLLR</sequence>
<proteinExistence type="predicted"/>
<dbReference type="SUPFAM" id="SSF69318">
    <property type="entry name" value="Integrin alpha N-terminal domain"/>
    <property type="match status" value="2"/>
</dbReference>
<feature type="compositionally biased region" description="Basic and acidic residues" evidence="2">
    <location>
        <begin position="51"/>
        <end position="61"/>
    </location>
</feature>
<dbReference type="EMBL" id="CP036434">
    <property type="protein sequence ID" value="QDV10157.1"/>
    <property type="molecule type" value="Genomic_DNA"/>
</dbReference>
<name>A0A518F1E2_9BACT</name>
<dbReference type="PANTHER" id="PTHR46580">
    <property type="entry name" value="SENSOR KINASE-RELATED"/>
    <property type="match status" value="1"/>
</dbReference>